<dbReference type="SUPFAM" id="SSF52402">
    <property type="entry name" value="Adenine nucleotide alpha hydrolases-like"/>
    <property type="match status" value="1"/>
</dbReference>
<protein>
    <submittedName>
        <fullName evidence="3">Universal stress protein A</fullName>
    </submittedName>
</protein>
<name>A0ABN6IUS9_9CLOT</name>
<dbReference type="PANTHER" id="PTHR46268:SF6">
    <property type="entry name" value="UNIVERSAL STRESS PROTEIN UP12"/>
    <property type="match status" value="1"/>
</dbReference>
<dbReference type="PANTHER" id="PTHR46268">
    <property type="entry name" value="STRESS RESPONSE PROTEIN NHAX"/>
    <property type="match status" value="1"/>
</dbReference>
<dbReference type="InterPro" id="IPR014729">
    <property type="entry name" value="Rossmann-like_a/b/a_fold"/>
</dbReference>
<dbReference type="Pfam" id="PF00582">
    <property type="entry name" value="Usp"/>
    <property type="match status" value="1"/>
</dbReference>
<dbReference type="CDD" id="cd00293">
    <property type="entry name" value="USP-like"/>
    <property type="match status" value="1"/>
</dbReference>
<organism evidence="3 4">
    <name type="scientific">Clostridium gelidum</name>
    <dbReference type="NCBI Taxonomy" id="704125"/>
    <lineage>
        <taxon>Bacteria</taxon>
        <taxon>Bacillati</taxon>
        <taxon>Bacillota</taxon>
        <taxon>Clostridia</taxon>
        <taxon>Eubacteriales</taxon>
        <taxon>Clostridiaceae</taxon>
        <taxon>Clostridium</taxon>
    </lineage>
</organism>
<reference evidence="4" key="1">
    <citation type="submission" date="2021-07" db="EMBL/GenBank/DDBJ databases">
        <title>Complete genome sequencing of a Clostridium isolate.</title>
        <authorList>
            <person name="Ueki A."/>
            <person name="Tonouchi A."/>
        </authorList>
    </citation>
    <scope>NUCLEOTIDE SEQUENCE [LARGE SCALE GENOMIC DNA]</scope>
    <source>
        <strain evidence="4">C5S11</strain>
    </source>
</reference>
<gene>
    <name evidence="3" type="ORF">psyc5s11_20060</name>
</gene>
<dbReference type="RefSeq" id="WP_224037474.1">
    <property type="nucleotide sequence ID" value="NZ_AP024849.1"/>
</dbReference>
<feature type="domain" description="UspA" evidence="2">
    <location>
        <begin position="5"/>
        <end position="135"/>
    </location>
</feature>
<dbReference type="InterPro" id="IPR006015">
    <property type="entry name" value="Universal_stress_UspA"/>
</dbReference>
<comment type="similarity">
    <text evidence="1">Belongs to the universal stress protein A family.</text>
</comment>
<dbReference type="InterPro" id="IPR006016">
    <property type="entry name" value="UspA"/>
</dbReference>
<proteinExistence type="inferred from homology"/>
<dbReference type="PRINTS" id="PR01438">
    <property type="entry name" value="UNVRSLSTRESS"/>
</dbReference>
<sequence>MKKIKILVPLDTTERSTHSINWIKKYFNKNDIEIILMNVREVIVAEDLLKQENLWDMREESNLVLDEAAMELEGYTVEKFAIFGYASDQILKKAEEENCDLIIMTKSTKKGLVRMIGSVTSKVIKNAKATVIVLPK</sequence>
<dbReference type="Proteomes" id="UP000824633">
    <property type="component" value="Chromosome"/>
</dbReference>
<evidence type="ECO:0000313" key="4">
    <source>
        <dbReference type="Proteomes" id="UP000824633"/>
    </source>
</evidence>
<dbReference type="Gene3D" id="3.40.50.620">
    <property type="entry name" value="HUPs"/>
    <property type="match status" value="1"/>
</dbReference>
<evidence type="ECO:0000313" key="3">
    <source>
        <dbReference type="EMBL" id="BCZ45939.1"/>
    </source>
</evidence>
<evidence type="ECO:0000256" key="1">
    <source>
        <dbReference type="ARBA" id="ARBA00008791"/>
    </source>
</evidence>
<dbReference type="EMBL" id="AP024849">
    <property type="protein sequence ID" value="BCZ45939.1"/>
    <property type="molecule type" value="Genomic_DNA"/>
</dbReference>
<keyword evidence="4" id="KW-1185">Reference proteome</keyword>
<accession>A0ABN6IUS9</accession>
<evidence type="ECO:0000259" key="2">
    <source>
        <dbReference type="Pfam" id="PF00582"/>
    </source>
</evidence>